<keyword evidence="1" id="KW-0812">Transmembrane</keyword>
<name>A0A645G3G4_9ZZZZ</name>
<organism evidence="2">
    <name type="scientific">bioreactor metagenome</name>
    <dbReference type="NCBI Taxonomy" id="1076179"/>
    <lineage>
        <taxon>unclassified sequences</taxon>
        <taxon>metagenomes</taxon>
        <taxon>ecological metagenomes</taxon>
    </lineage>
</organism>
<evidence type="ECO:0008006" key="3">
    <source>
        <dbReference type="Google" id="ProtNLM"/>
    </source>
</evidence>
<feature type="transmembrane region" description="Helical" evidence="1">
    <location>
        <begin position="96"/>
        <end position="113"/>
    </location>
</feature>
<proteinExistence type="predicted"/>
<comment type="caution">
    <text evidence="2">The sequence shown here is derived from an EMBL/GenBank/DDBJ whole genome shotgun (WGS) entry which is preliminary data.</text>
</comment>
<feature type="transmembrane region" description="Helical" evidence="1">
    <location>
        <begin position="66"/>
        <end position="84"/>
    </location>
</feature>
<dbReference type="EMBL" id="VSSQ01069420">
    <property type="protein sequence ID" value="MPN21437.1"/>
    <property type="molecule type" value="Genomic_DNA"/>
</dbReference>
<protein>
    <recommendedName>
        <fullName evidence="3">Signal peptidase I</fullName>
    </recommendedName>
</protein>
<evidence type="ECO:0000256" key="1">
    <source>
        <dbReference type="SAM" id="Phobius"/>
    </source>
</evidence>
<evidence type="ECO:0000313" key="2">
    <source>
        <dbReference type="EMBL" id="MPN21437.1"/>
    </source>
</evidence>
<keyword evidence="1" id="KW-1133">Transmembrane helix</keyword>
<dbReference type="InterPro" id="IPR043739">
    <property type="entry name" value="DUF5684"/>
</dbReference>
<accession>A0A645G3G4</accession>
<dbReference type="AlphaFoldDB" id="A0A645G3G4"/>
<feature type="transmembrane region" description="Helical" evidence="1">
    <location>
        <begin position="15"/>
        <end position="35"/>
    </location>
</feature>
<gene>
    <name evidence="2" type="ORF">SDC9_168816</name>
</gene>
<reference evidence="2" key="1">
    <citation type="submission" date="2019-08" db="EMBL/GenBank/DDBJ databases">
        <authorList>
            <person name="Kucharzyk K."/>
            <person name="Murdoch R.W."/>
            <person name="Higgins S."/>
            <person name="Loffler F."/>
        </authorList>
    </citation>
    <scope>NUCLEOTIDE SEQUENCE</scope>
</reference>
<dbReference type="Pfam" id="PF18936">
    <property type="entry name" value="DUF5684"/>
    <property type="match status" value="1"/>
</dbReference>
<sequence length="125" mass="14195">MEYYYDRIFPWYGTGYSLLGLAVAVLAIIGMWKVFEKAGEPGWAAIIPFYNAYVLFKITWGEGWMFLLMLIPIANFVIYIITMVKLARAFNRSSGFAVGLIFLAVIFYCILGFDTSSYIGVPQRA</sequence>
<keyword evidence="1" id="KW-0472">Membrane</keyword>